<name>A0A9D2AWS4_9FIRM</name>
<protein>
    <submittedName>
        <fullName evidence="3">Uncharacterized protein</fullName>
    </submittedName>
</protein>
<reference evidence="3" key="1">
    <citation type="journal article" date="2021" name="PeerJ">
        <title>Extensive microbial diversity within the chicken gut microbiome revealed by metagenomics and culture.</title>
        <authorList>
            <person name="Gilroy R."/>
            <person name="Ravi A."/>
            <person name="Getino M."/>
            <person name="Pursley I."/>
            <person name="Horton D.L."/>
            <person name="Alikhan N.F."/>
            <person name="Baker D."/>
            <person name="Gharbi K."/>
            <person name="Hall N."/>
            <person name="Watson M."/>
            <person name="Adriaenssens E.M."/>
            <person name="Foster-Nyarko E."/>
            <person name="Jarju S."/>
            <person name="Secka A."/>
            <person name="Antonio M."/>
            <person name="Oren A."/>
            <person name="Chaudhuri R.R."/>
            <person name="La Ragione R."/>
            <person name="Hildebrand F."/>
            <person name="Pallen M.J."/>
        </authorList>
    </citation>
    <scope>NUCLEOTIDE SEQUENCE</scope>
    <source>
        <strain evidence="3">ChiGjej4B4-12881</strain>
    </source>
</reference>
<keyword evidence="2" id="KW-0732">Signal</keyword>
<evidence type="ECO:0000313" key="3">
    <source>
        <dbReference type="EMBL" id="HIX52808.1"/>
    </source>
</evidence>
<feature type="chain" id="PRO_5039412533" evidence="2">
    <location>
        <begin position="21"/>
        <end position="238"/>
    </location>
</feature>
<keyword evidence="1" id="KW-0812">Transmembrane</keyword>
<evidence type="ECO:0000256" key="2">
    <source>
        <dbReference type="SAM" id="SignalP"/>
    </source>
</evidence>
<accession>A0A9D2AWS4</accession>
<feature type="signal peptide" evidence="2">
    <location>
        <begin position="1"/>
        <end position="20"/>
    </location>
</feature>
<dbReference type="Proteomes" id="UP000886780">
    <property type="component" value="Unassembled WGS sequence"/>
</dbReference>
<organism evidence="3 4">
    <name type="scientific">Candidatus Lachnoclostridium stercoripullorum</name>
    <dbReference type="NCBI Taxonomy" id="2838635"/>
    <lineage>
        <taxon>Bacteria</taxon>
        <taxon>Bacillati</taxon>
        <taxon>Bacillota</taxon>
        <taxon>Clostridia</taxon>
        <taxon>Lachnospirales</taxon>
        <taxon>Lachnospiraceae</taxon>
    </lineage>
</organism>
<evidence type="ECO:0000256" key="1">
    <source>
        <dbReference type="SAM" id="Phobius"/>
    </source>
</evidence>
<sequence>MKRRLAICVLAALWLGGAQVYGEEYVEDSRTVIYRQVEGASRIPEELSVDGGETYRLEEREIFDERWEDGFSFPVIFRNYGADVYYLNGTAVKGGEEPFQEECGDLLLGAIGQSRENYLVEGVAWDGESYVDESGVPCRRALAVGKKRVWSERTVYWGRRLAQEEPETEAQVIVLGSPMEDIFLPAEAAGEEGEKLALLVRAAVAVLSLGILLLLAAGAVCWVRERKREKEERRGREA</sequence>
<dbReference type="EMBL" id="DXEU01000149">
    <property type="protein sequence ID" value="HIX52808.1"/>
    <property type="molecule type" value="Genomic_DNA"/>
</dbReference>
<proteinExistence type="predicted"/>
<dbReference type="AlphaFoldDB" id="A0A9D2AWS4"/>
<feature type="transmembrane region" description="Helical" evidence="1">
    <location>
        <begin position="198"/>
        <end position="223"/>
    </location>
</feature>
<evidence type="ECO:0000313" key="4">
    <source>
        <dbReference type="Proteomes" id="UP000886780"/>
    </source>
</evidence>
<comment type="caution">
    <text evidence="3">The sequence shown here is derived from an EMBL/GenBank/DDBJ whole genome shotgun (WGS) entry which is preliminary data.</text>
</comment>
<keyword evidence="1" id="KW-0472">Membrane</keyword>
<keyword evidence="1" id="KW-1133">Transmembrane helix</keyword>
<gene>
    <name evidence="3" type="ORF">IAA28_08380</name>
</gene>
<reference evidence="3" key="2">
    <citation type="submission" date="2021-04" db="EMBL/GenBank/DDBJ databases">
        <authorList>
            <person name="Gilroy R."/>
        </authorList>
    </citation>
    <scope>NUCLEOTIDE SEQUENCE</scope>
    <source>
        <strain evidence="3">ChiGjej4B4-12881</strain>
    </source>
</reference>